<feature type="signal peptide" evidence="1">
    <location>
        <begin position="1"/>
        <end position="17"/>
    </location>
</feature>
<dbReference type="AlphaFoldDB" id="A0A552UXA4"/>
<dbReference type="Pfam" id="PF13598">
    <property type="entry name" value="DUF4139"/>
    <property type="match status" value="1"/>
</dbReference>
<sequence>MKRALLMLLLFCGMAYAQKPVFTTAKVKAATVYFNAAEIAQTANVTLPAGTSEIVIKNVADYLNEGSVQIGAPATLTVLSVQFTTNYISEFEPDETSPAIKRVRDSITIVKKELEKTATLKTSEYKILELLDKNNQVYGQQSGLSVAELVKMVDYYKAKRNETSNTINSLTEKEQKLNELFTKLSSRLDTNTREAEKTSAGKLVLQVMNEQAGNIALDISYLTGNASWTPFYDLRADNTTAPINMLYKAQVVQQTGIDWKKVKLTLSSGVPTQNNQAPDINPWFLQYAPNFIQSLQGQVSGLVIGYGNSAPRADANIRIRGMASSDKGKLDEIVVEGYRSTQRSKSNVAATTLETNITENQLSVSFDIDMPYDIASNGKKHSVTLKEIQLPASFRHFAVPKAEKEAFLIAQITDYSKYNLLKGEANIIFEGLYAGKTYIDPMQTTDTLKLGMGRDRKISIEREKVAEKSGTKFLSSRREQTFTYDVTIRNNKKEAAQIVVKENYPIATDKEMEIELLESSSADVNKETGIMQWELKLKPGETKKLRISYKVKYPKDRNIVNL</sequence>
<evidence type="ECO:0000313" key="5">
    <source>
        <dbReference type="Proteomes" id="UP000320643"/>
    </source>
</evidence>
<dbReference type="InterPro" id="IPR037291">
    <property type="entry name" value="DUF4139"/>
</dbReference>
<proteinExistence type="predicted"/>
<organism evidence="4 5">
    <name type="scientific">Flavobacterium zepuense</name>
    <dbReference type="NCBI Taxonomy" id="2593302"/>
    <lineage>
        <taxon>Bacteria</taxon>
        <taxon>Pseudomonadati</taxon>
        <taxon>Bacteroidota</taxon>
        <taxon>Flavobacteriia</taxon>
        <taxon>Flavobacteriales</taxon>
        <taxon>Flavobacteriaceae</taxon>
        <taxon>Flavobacterium</taxon>
    </lineage>
</organism>
<gene>
    <name evidence="4" type="ORF">FMM05_16430</name>
</gene>
<evidence type="ECO:0000313" key="4">
    <source>
        <dbReference type="EMBL" id="TRW22839.1"/>
    </source>
</evidence>
<accession>A0A552UXA4</accession>
<dbReference type="InterPro" id="IPR011935">
    <property type="entry name" value="CHP02231"/>
</dbReference>
<dbReference type="RefSeq" id="WP_143374493.1">
    <property type="nucleotide sequence ID" value="NZ_VJVZ01000011.1"/>
</dbReference>
<dbReference type="PANTHER" id="PTHR31005:SF8">
    <property type="entry name" value="DUF4139 DOMAIN-CONTAINING PROTEIN"/>
    <property type="match status" value="1"/>
</dbReference>
<dbReference type="Pfam" id="PF13600">
    <property type="entry name" value="DUF4140"/>
    <property type="match status" value="1"/>
</dbReference>
<protein>
    <submittedName>
        <fullName evidence="4">DUF4139 domain-containing protein</fullName>
    </submittedName>
</protein>
<dbReference type="PANTHER" id="PTHR31005">
    <property type="entry name" value="DUF4139 DOMAIN-CONTAINING PROTEIN"/>
    <property type="match status" value="1"/>
</dbReference>
<comment type="caution">
    <text evidence="4">The sequence shown here is derived from an EMBL/GenBank/DDBJ whole genome shotgun (WGS) entry which is preliminary data.</text>
</comment>
<feature type="chain" id="PRO_5021857626" evidence="1">
    <location>
        <begin position="18"/>
        <end position="562"/>
    </location>
</feature>
<keyword evidence="5" id="KW-1185">Reference proteome</keyword>
<dbReference type="EMBL" id="VJVZ01000011">
    <property type="protein sequence ID" value="TRW22839.1"/>
    <property type="molecule type" value="Genomic_DNA"/>
</dbReference>
<feature type="domain" description="DUF4139" evidence="2">
    <location>
        <begin position="217"/>
        <end position="555"/>
    </location>
</feature>
<dbReference type="Proteomes" id="UP000320643">
    <property type="component" value="Unassembled WGS sequence"/>
</dbReference>
<evidence type="ECO:0000256" key="1">
    <source>
        <dbReference type="SAM" id="SignalP"/>
    </source>
</evidence>
<keyword evidence="1" id="KW-0732">Signal</keyword>
<dbReference type="OrthoDB" id="634585at2"/>
<feature type="domain" description="DUF4140" evidence="3">
    <location>
        <begin position="30"/>
        <end position="122"/>
    </location>
</feature>
<evidence type="ECO:0000259" key="2">
    <source>
        <dbReference type="Pfam" id="PF13598"/>
    </source>
</evidence>
<reference evidence="4 5" key="1">
    <citation type="submission" date="2019-07" db="EMBL/GenBank/DDBJ databases">
        <title>Flavobacterium sp. nov., isolated from glacier ice.</title>
        <authorList>
            <person name="Liu Q."/>
            <person name="Xin Y.-H."/>
        </authorList>
    </citation>
    <scope>NUCLEOTIDE SEQUENCE [LARGE SCALE GENOMIC DNA]</scope>
    <source>
        <strain evidence="4 5">ZT4R6</strain>
    </source>
</reference>
<dbReference type="InterPro" id="IPR025554">
    <property type="entry name" value="DUF4140"/>
</dbReference>
<dbReference type="NCBIfam" id="TIGR02231">
    <property type="entry name" value="mucoidy inhibitor MuiA family protein"/>
    <property type="match status" value="1"/>
</dbReference>
<evidence type="ECO:0000259" key="3">
    <source>
        <dbReference type="Pfam" id="PF13600"/>
    </source>
</evidence>
<name>A0A552UXA4_9FLAO</name>